<dbReference type="HOGENOM" id="CLU_1234348_0_0_0"/>
<keyword evidence="1" id="KW-0812">Transmembrane</keyword>
<keyword evidence="1" id="KW-1133">Transmembrane helix</keyword>
<accession>Q01TR6</accession>
<feature type="transmembrane region" description="Helical" evidence="1">
    <location>
        <begin position="193"/>
        <end position="214"/>
    </location>
</feature>
<gene>
    <name evidence="2" type="ordered locus">Acid_6016</name>
</gene>
<proteinExistence type="predicted"/>
<dbReference type="KEGG" id="sus:Acid_6016"/>
<sequence length="224" mass="24623">MAISYRLTSGAALVSLTLPILDMVLPPAPLRLRSIPSSGGAVGWDPCTLVAQPGPMYKLIAFVWFGAYVVFILKGLRNRSGPRWLGVAGILALPLWIESDWWRVSAGCVSNRSVTILLLWAGIVALMFLHHVIRPSGEGVERDSGRPPRWINTAVVRVLVFMPIGWSVLNAIRPFDREPALKERAIVFVQRCFSWATLALFLVATALSLIATVARLRASMRPQG</sequence>
<organism evidence="2">
    <name type="scientific">Solibacter usitatus (strain Ellin6076)</name>
    <dbReference type="NCBI Taxonomy" id="234267"/>
    <lineage>
        <taxon>Bacteria</taxon>
        <taxon>Pseudomonadati</taxon>
        <taxon>Acidobacteriota</taxon>
        <taxon>Terriglobia</taxon>
        <taxon>Bryobacterales</taxon>
        <taxon>Solibacteraceae</taxon>
        <taxon>Candidatus Solibacter</taxon>
    </lineage>
</organism>
<keyword evidence="1" id="KW-0472">Membrane</keyword>
<feature type="transmembrane region" description="Helical" evidence="1">
    <location>
        <begin position="154"/>
        <end position="173"/>
    </location>
</feature>
<feature type="transmembrane region" description="Helical" evidence="1">
    <location>
        <begin position="114"/>
        <end position="133"/>
    </location>
</feature>
<name>Q01TR6_SOLUE</name>
<feature type="transmembrane region" description="Helical" evidence="1">
    <location>
        <begin position="56"/>
        <end position="73"/>
    </location>
</feature>
<dbReference type="InParanoid" id="Q01TR6"/>
<evidence type="ECO:0000313" key="2">
    <source>
        <dbReference type="EMBL" id="ABJ86954.1"/>
    </source>
</evidence>
<protein>
    <recommendedName>
        <fullName evidence="3">Transmembrane protein</fullName>
    </recommendedName>
</protein>
<evidence type="ECO:0008006" key="3">
    <source>
        <dbReference type="Google" id="ProtNLM"/>
    </source>
</evidence>
<evidence type="ECO:0000256" key="1">
    <source>
        <dbReference type="SAM" id="Phobius"/>
    </source>
</evidence>
<dbReference type="EMBL" id="CP000473">
    <property type="protein sequence ID" value="ABJ86954.1"/>
    <property type="molecule type" value="Genomic_DNA"/>
</dbReference>
<dbReference type="AlphaFoldDB" id="Q01TR6"/>
<reference evidence="2" key="1">
    <citation type="submission" date="2006-10" db="EMBL/GenBank/DDBJ databases">
        <title>Complete sequence of Solibacter usitatus Ellin6076.</title>
        <authorList>
            <consortium name="US DOE Joint Genome Institute"/>
            <person name="Copeland A."/>
            <person name="Lucas S."/>
            <person name="Lapidus A."/>
            <person name="Barry K."/>
            <person name="Detter J.C."/>
            <person name="Glavina del Rio T."/>
            <person name="Hammon N."/>
            <person name="Israni S."/>
            <person name="Dalin E."/>
            <person name="Tice H."/>
            <person name="Pitluck S."/>
            <person name="Thompson L.S."/>
            <person name="Brettin T."/>
            <person name="Bruce D."/>
            <person name="Han C."/>
            <person name="Tapia R."/>
            <person name="Gilna P."/>
            <person name="Schmutz J."/>
            <person name="Larimer F."/>
            <person name="Land M."/>
            <person name="Hauser L."/>
            <person name="Kyrpides N."/>
            <person name="Mikhailova N."/>
            <person name="Janssen P.H."/>
            <person name="Kuske C.R."/>
            <person name="Richardson P."/>
        </authorList>
    </citation>
    <scope>NUCLEOTIDE SEQUENCE</scope>
    <source>
        <strain evidence="2">Ellin6076</strain>
    </source>
</reference>